<accession>A0A231QF26</accession>
<evidence type="ECO:0000313" key="2">
    <source>
        <dbReference type="EMBL" id="OXS39037.1"/>
    </source>
</evidence>
<reference evidence="2 3" key="1">
    <citation type="submission" date="2016-03" db="EMBL/GenBank/DDBJ databases">
        <title>Sequencing of Lactobacillus Species from Commercial Turkeys.</title>
        <authorList>
            <person name="Johnson T.J."/>
            <person name="Youmans B.P."/>
            <person name="Case K.A."/>
        </authorList>
    </citation>
    <scope>NUCLEOTIDE SEQUENCE [LARGE SCALE GENOMIC DNA]</scope>
    <source>
        <strain evidence="2 3">UMNLA1</strain>
    </source>
</reference>
<sequence length="310" mass="34929">MLYIQNGVTAPNMTNTGRSFKDFIQTYHPRNVSINNDNKGKLKASQQLAFSGRLVDDTHKIESVLERDLIALDLDFIHSSIKTKDDLFKLLKKPLGGLNWYLYPTISNGLGNKLKYRLIIPTPRLRPGTYQTLAKGLNYYLLDRGILSDVDPSNWKVNQLFGMPVKNQFSEEPLIKANTKNKDLDKETTEKLIQELTKFISKHERATKWDASPTASTKQALINKGASQGAILLNQIVPGIPQGQRNNTMYSFMLYWLKCGMDATALHDFASNINALYFEPPLDNKELENILASALKGHIKIIGGVYNGKK</sequence>
<evidence type="ECO:0000259" key="1">
    <source>
        <dbReference type="SMART" id="SM00942"/>
    </source>
</evidence>
<feature type="domain" description="Primase C-terminal 1" evidence="1">
    <location>
        <begin position="234"/>
        <end position="300"/>
    </location>
</feature>
<dbReference type="InterPro" id="IPR014820">
    <property type="entry name" value="PriCT_1"/>
</dbReference>
<dbReference type="Proteomes" id="UP000215261">
    <property type="component" value="Unassembled WGS sequence"/>
</dbReference>
<dbReference type="Pfam" id="PF08708">
    <property type="entry name" value="PriCT_1"/>
    <property type="match status" value="1"/>
</dbReference>
<gene>
    <name evidence="2" type="ORF">AYP69_00745</name>
</gene>
<dbReference type="AlphaFoldDB" id="A0A231QF26"/>
<protein>
    <recommendedName>
        <fullName evidence="1">Primase C-terminal 1 domain-containing protein</fullName>
    </recommendedName>
</protein>
<organism evidence="2 3">
    <name type="scientific">Ligilactobacillus agilis</name>
    <dbReference type="NCBI Taxonomy" id="1601"/>
    <lineage>
        <taxon>Bacteria</taxon>
        <taxon>Bacillati</taxon>
        <taxon>Bacillota</taxon>
        <taxon>Bacilli</taxon>
        <taxon>Lactobacillales</taxon>
        <taxon>Lactobacillaceae</taxon>
        <taxon>Ligilactobacillus</taxon>
    </lineage>
</organism>
<dbReference type="SMART" id="SM00942">
    <property type="entry name" value="PriCT_1"/>
    <property type="match status" value="1"/>
</dbReference>
<evidence type="ECO:0000313" key="3">
    <source>
        <dbReference type="Proteomes" id="UP000215261"/>
    </source>
</evidence>
<proteinExistence type="predicted"/>
<name>A0A231QF26_9LACO</name>
<comment type="caution">
    <text evidence="2">The sequence shown here is derived from an EMBL/GenBank/DDBJ whole genome shotgun (WGS) entry which is preliminary data.</text>
</comment>
<dbReference type="RefSeq" id="WP_089144674.1">
    <property type="nucleotide sequence ID" value="NZ_LYQP01000002.1"/>
</dbReference>
<dbReference type="EMBL" id="LUGO01000065">
    <property type="protein sequence ID" value="OXS39037.1"/>
    <property type="molecule type" value="Genomic_DNA"/>
</dbReference>